<dbReference type="Proteomes" id="UP000830055">
    <property type="component" value="Chromosome"/>
</dbReference>
<evidence type="ECO:0000256" key="1">
    <source>
        <dbReference type="ARBA" id="ARBA00022737"/>
    </source>
</evidence>
<reference evidence="6 7" key="1">
    <citation type="submission" date="2022-01" db="EMBL/GenBank/DDBJ databases">
        <title>Desulfofustis limnae sp. nov., a novel mesophilic sulfate-reducing bacterium isolated from marsh soil.</title>
        <authorList>
            <person name="Watanabe M."/>
            <person name="Takahashi A."/>
            <person name="Kojima H."/>
            <person name="Fukui M."/>
        </authorList>
    </citation>
    <scope>NUCLEOTIDE SEQUENCE [LARGE SCALE GENOMIC DNA]</scope>
    <source>
        <strain evidence="6 7">PPLL</strain>
    </source>
</reference>
<keyword evidence="3" id="KW-0793">Thylakoid</keyword>
<dbReference type="EMBL" id="AP025516">
    <property type="protein sequence ID" value="BDD86553.1"/>
    <property type="molecule type" value="Genomic_DNA"/>
</dbReference>
<keyword evidence="5" id="KW-0472">Membrane</keyword>
<organism evidence="6 7">
    <name type="scientific">Desulfofustis limnaeus</name>
    <dbReference type="NCBI Taxonomy" id="2740163"/>
    <lineage>
        <taxon>Bacteria</taxon>
        <taxon>Pseudomonadati</taxon>
        <taxon>Thermodesulfobacteriota</taxon>
        <taxon>Desulfobulbia</taxon>
        <taxon>Desulfobulbales</taxon>
        <taxon>Desulfocapsaceae</taxon>
        <taxon>Desulfofustis</taxon>
    </lineage>
</organism>
<dbReference type="PROSITE" id="PS50293">
    <property type="entry name" value="TPR_REGION"/>
    <property type="match status" value="1"/>
</dbReference>
<dbReference type="SMART" id="SM00028">
    <property type="entry name" value="TPR"/>
    <property type="match status" value="3"/>
</dbReference>
<feature type="repeat" description="TPR" evidence="4">
    <location>
        <begin position="167"/>
        <end position="200"/>
    </location>
</feature>
<dbReference type="PANTHER" id="PTHR44943">
    <property type="entry name" value="CELLULOSE SYNTHASE OPERON PROTEIN C"/>
    <property type="match status" value="1"/>
</dbReference>
<keyword evidence="5" id="KW-0812">Transmembrane</keyword>
<proteinExistence type="predicted"/>
<evidence type="ECO:0000256" key="2">
    <source>
        <dbReference type="ARBA" id="ARBA00022803"/>
    </source>
</evidence>
<sequence>MIGRHLSSIDWPLATEAQPLRNYITLWYGNSLFDGYYLQISRPTEESAHSDPFYPAEERMATPAPTVSKQTFYITILLVFVAGFLAGTVFTVYRIGSTPAVSGPAASPEALAKEQDHAIQHLEGAVTKNPEDVQAWTQLAHLYFDTDQVQKAIGAYQKALELKGDDADLWTDLGVMYRRSNDPQKALEAFDKAAALDPNHLQSRFNRGIVLHFDLGRTDEALTAWQSVLTLNNDYRMANNRLLREFIETVKSEQQP</sequence>
<dbReference type="PANTHER" id="PTHR44943:SF9">
    <property type="entry name" value="TPR-REPEAT-CONTAINING PROTEIN"/>
    <property type="match status" value="1"/>
</dbReference>
<feature type="repeat" description="TPR" evidence="4">
    <location>
        <begin position="133"/>
        <end position="166"/>
    </location>
</feature>
<keyword evidence="1" id="KW-0677">Repeat</keyword>
<dbReference type="InterPro" id="IPR019734">
    <property type="entry name" value="TPR_rpt"/>
</dbReference>
<dbReference type="InterPro" id="IPR051685">
    <property type="entry name" value="Ycf3/AcsC/BcsC/TPR_MFPF"/>
</dbReference>
<evidence type="ECO:0000256" key="3">
    <source>
        <dbReference type="ARBA" id="ARBA00023078"/>
    </source>
</evidence>
<keyword evidence="5" id="KW-1133">Transmembrane helix</keyword>
<evidence type="ECO:0000313" key="6">
    <source>
        <dbReference type="EMBL" id="BDD86553.1"/>
    </source>
</evidence>
<evidence type="ECO:0000256" key="5">
    <source>
        <dbReference type="SAM" id="Phobius"/>
    </source>
</evidence>
<dbReference type="PROSITE" id="PS50005">
    <property type="entry name" value="TPR"/>
    <property type="match status" value="2"/>
</dbReference>
<feature type="transmembrane region" description="Helical" evidence="5">
    <location>
        <begin position="72"/>
        <end position="93"/>
    </location>
</feature>
<evidence type="ECO:0000256" key="4">
    <source>
        <dbReference type="PROSITE-ProRule" id="PRU00339"/>
    </source>
</evidence>
<evidence type="ECO:0008006" key="8">
    <source>
        <dbReference type="Google" id="ProtNLM"/>
    </source>
</evidence>
<evidence type="ECO:0000313" key="7">
    <source>
        <dbReference type="Proteomes" id="UP000830055"/>
    </source>
</evidence>
<keyword evidence="7" id="KW-1185">Reference proteome</keyword>
<dbReference type="SUPFAM" id="SSF48452">
    <property type="entry name" value="TPR-like"/>
    <property type="match status" value="1"/>
</dbReference>
<gene>
    <name evidence="6" type="ORF">DPPLL_09180</name>
</gene>
<dbReference type="InterPro" id="IPR011990">
    <property type="entry name" value="TPR-like_helical_dom_sf"/>
</dbReference>
<protein>
    <recommendedName>
        <fullName evidence="8">Tetratricopeptide repeat protein</fullName>
    </recommendedName>
</protein>
<name>A0ABM7W6M2_9BACT</name>
<dbReference type="Gene3D" id="1.25.40.10">
    <property type="entry name" value="Tetratricopeptide repeat domain"/>
    <property type="match status" value="1"/>
</dbReference>
<keyword evidence="2 4" id="KW-0802">TPR repeat</keyword>
<accession>A0ABM7W6M2</accession>
<dbReference type="Pfam" id="PF13432">
    <property type="entry name" value="TPR_16"/>
    <property type="match status" value="1"/>
</dbReference>